<dbReference type="Pfam" id="PF11848">
    <property type="entry name" value="DUF3368"/>
    <property type="match status" value="1"/>
</dbReference>
<dbReference type="Proteomes" id="UP000265882">
    <property type="component" value="Unassembled WGS sequence"/>
</dbReference>
<organism evidence="1 2">
    <name type="scientific">Abyssobacteria bacterium (strain SURF_5)</name>
    <dbReference type="NCBI Taxonomy" id="2093360"/>
    <lineage>
        <taxon>Bacteria</taxon>
        <taxon>Pseudomonadati</taxon>
        <taxon>Candidatus Hydrogenedentota</taxon>
        <taxon>Candidatus Abyssobacteria</taxon>
    </lineage>
</organism>
<dbReference type="EMBL" id="QZKU01000053">
    <property type="protein sequence ID" value="RJP22899.1"/>
    <property type="molecule type" value="Genomic_DNA"/>
</dbReference>
<dbReference type="InterPro" id="IPR021799">
    <property type="entry name" value="PIN-like_prokaryotic"/>
</dbReference>
<evidence type="ECO:0000313" key="2">
    <source>
        <dbReference type="Proteomes" id="UP000265882"/>
    </source>
</evidence>
<accession>A0A3A4NVK7</accession>
<evidence type="ECO:0008006" key="3">
    <source>
        <dbReference type="Google" id="ProtNLM"/>
    </source>
</evidence>
<name>A0A3A4NVK7_ABYX5</name>
<gene>
    <name evidence="1" type="ORF">C4520_07710</name>
</gene>
<evidence type="ECO:0000313" key="1">
    <source>
        <dbReference type="EMBL" id="RJP22899.1"/>
    </source>
</evidence>
<comment type="caution">
    <text evidence="1">The sequence shown here is derived from an EMBL/GenBank/DDBJ whole genome shotgun (WGS) entry which is preliminary data.</text>
</comment>
<sequence length="197" mass="22971">MSIDPSFFHLQNITDTCAVWNVLSSQTLYDRAKTAGVRFICTYFVIYECLHKPRKRNVVCDEVLRLRLQDAQKNDFKSYPLDITDLQTIEILENRKRLGKGELSSIAFALKTRQAFLTDDQKARNLAKQVLQDKMSQTTPHLVGWLFFHSHLTDSDKSIVIREHTDMERPLARYFEDMYLEACRCRLMAMQGANKSE</sequence>
<reference evidence="1 2" key="1">
    <citation type="journal article" date="2017" name="ISME J.">
        <title>Energy and carbon metabolisms in a deep terrestrial subsurface fluid microbial community.</title>
        <authorList>
            <person name="Momper L."/>
            <person name="Jungbluth S.P."/>
            <person name="Lee M.D."/>
            <person name="Amend J.P."/>
        </authorList>
    </citation>
    <scope>NUCLEOTIDE SEQUENCE [LARGE SCALE GENOMIC DNA]</scope>
    <source>
        <strain evidence="1">SURF_5</strain>
    </source>
</reference>
<protein>
    <recommendedName>
        <fullName evidence="3">PIN domain-containing protein</fullName>
    </recommendedName>
</protein>
<proteinExistence type="predicted"/>
<dbReference type="AlphaFoldDB" id="A0A3A4NVK7"/>